<gene>
    <name evidence="2" type="ORF">LSAT_V11C400182880</name>
</gene>
<keyword evidence="3" id="KW-1185">Reference proteome</keyword>
<dbReference type="PANTHER" id="PTHR31973">
    <property type="entry name" value="POLYPROTEIN, PUTATIVE-RELATED"/>
    <property type="match status" value="1"/>
</dbReference>
<keyword evidence="1" id="KW-0472">Membrane</keyword>
<comment type="caution">
    <text evidence="2">The sequence shown here is derived from an EMBL/GenBank/DDBJ whole genome shotgun (WGS) entry which is preliminary data.</text>
</comment>
<keyword evidence="1" id="KW-0812">Transmembrane</keyword>
<evidence type="ECO:0000256" key="1">
    <source>
        <dbReference type="SAM" id="Phobius"/>
    </source>
</evidence>
<dbReference type="AlphaFoldDB" id="A0A9R1VY27"/>
<protein>
    <submittedName>
        <fullName evidence="2">Uncharacterized protein</fullName>
    </submittedName>
</protein>
<evidence type="ECO:0000313" key="3">
    <source>
        <dbReference type="Proteomes" id="UP000235145"/>
    </source>
</evidence>
<evidence type="ECO:0000313" key="2">
    <source>
        <dbReference type="EMBL" id="KAJ0212805.1"/>
    </source>
</evidence>
<dbReference type="Proteomes" id="UP000235145">
    <property type="component" value="Unassembled WGS sequence"/>
</dbReference>
<feature type="transmembrane region" description="Helical" evidence="1">
    <location>
        <begin position="44"/>
        <end position="66"/>
    </location>
</feature>
<sequence length="343" mass="39804">MSFSYNVHEESFNNLPVYLYNLRRTNPHTHTHIKMGLMDRFQSCFLAIGWVVYAFVNCFLPVLYIGSVCLRGDYLKTMFVAVAKDGNNLTIHIAFGMAVEYNVVSYTCFLMRLKECLEEGKEVAFISNMYDVVGSCVDNVFTDSYHGYTCTSVHKYLHTRVGSEKSMETLFWITLKSYTMSNFEQKFSRLRIDAREVLTNIVPLNHRNVPIIALIEGIREYMQNTFVERSIMARSLSGVLTPYAQMMVFRRMQKFVRLQATQIPQQISSPMPTYVYEVFDFKTTCVVDLNARDSNMHEIVNLVQVYYHADVFRLVYQIQTVHPLPPPSEWEIPDPLMAVLLPM</sequence>
<reference evidence="2 3" key="1">
    <citation type="journal article" date="2017" name="Nat. Commun.">
        <title>Genome assembly with in vitro proximity ligation data and whole-genome triplication in lettuce.</title>
        <authorList>
            <person name="Reyes-Chin-Wo S."/>
            <person name="Wang Z."/>
            <person name="Yang X."/>
            <person name="Kozik A."/>
            <person name="Arikit S."/>
            <person name="Song C."/>
            <person name="Xia L."/>
            <person name="Froenicke L."/>
            <person name="Lavelle D.O."/>
            <person name="Truco M.J."/>
            <person name="Xia R."/>
            <person name="Zhu S."/>
            <person name="Xu C."/>
            <person name="Xu H."/>
            <person name="Xu X."/>
            <person name="Cox K."/>
            <person name="Korf I."/>
            <person name="Meyers B.C."/>
            <person name="Michelmore R.W."/>
        </authorList>
    </citation>
    <scope>NUCLEOTIDE SEQUENCE [LARGE SCALE GENOMIC DNA]</scope>
    <source>
        <strain evidence="3">cv. Salinas</strain>
        <tissue evidence="2">Seedlings</tissue>
    </source>
</reference>
<keyword evidence="1" id="KW-1133">Transmembrane helix</keyword>
<dbReference type="PANTHER" id="PTHR31973:SF187">
    <property type="entry name" value="MUTATOR TRANSPOSASE MUDRA PROTEIN"/>
    <property type="match status" value="1"/>
</dbReference>
<name>A0A9R1VY27_LACSA</name>
<accession>A0A9R1VY27</accession>
<organism evidence="2 3">
    <name type="scientific">Lactuca sativa</name>
    <name type="common">Garden lettuce</name>
    <dbReference type="NCBI Taxonomy" id="4236"/>
    <lineage>
        <taxon>Eukaryota</taxon>
        <taxon>Viridiplantae</taxon>
        <taxon>Streptophyta</taxon>
        <taxon>Embryophyta</taxon>
        <taxon>Tracheophyta</taxon>
        <taxon>Spermatophyta</taxon>
        <taxon>Magnoliopsida</taxon>
        <taxon>eudicotyledons</taxon>
        <taxon>Gunneridae</taxon>
        <taxon>Pentapetalae</taxon>
        <taxon>asterids</taxon>
        <taxon>campanulids</taxon>
        <taxon>Asterales</taxon>
        <taxon>Asteraceae</taxon>
        <taxon>Cichorioideae</taxon>
        <taxon>Cichorieae</taxon>
        <taxon>Lactucinae</taxon>
        <taxon>Lactuca</taxon>
    </lineage>
</organism>
<proteinExistence type="predicted"/>
<dbReference type="EMBL" id="NBSK02000004">
    <property type="protein sequence ID" value="KAJ0212805.1"/>
    <property type="molecule type" value="Genomic_DNA"/>
</dbReference>